<organism evidence="1 2">
    <name type="scientific">Legionella parisiensis</name>
    <dbReference type="NCBI Taxonomy" id="45071"/>
    <lineage>
        <taxon>Bacteria</taxon>
        <taxon>Pseudomonadati</taxon>
        <taxon>Pseudomonadota</taxon>
        <taxon>Gammaproteobacteria</taxon>
        <taxon>Legionellales</taxon>
        <taxon>Legionellaceae</taxon>
        <taxon>Legionella</taxon>
    </lineage>
</organism>
<keyword evidence="2" id="KW-1185">Reference proteome</keyword>
<dbReference type="Proteomes" id="UP000095229">
    <property type="component" value="Unassembled WGS sequence"/>
</dbReference>
<reference evidence="1 2" key="1">
    <citation type="submission" date="2016-02" db="EMBL/GenBank/DDBJ databases">
        <title>Secondary metabolites in Legionella.</title>
        <authorList>
            <person name="Tobias N.J."/>
            <person name="Bode H.B."/>
        </authorList>
    </citation>
    <scope>NUCLEOTIDE SEQUENCE [LARGE SCALE GENOMIC DNA]</scope>
    <source>
        <strain evidence="1 2">DSM 19216</strain>
    </source>
</reference>
<gene>
    <name evidence="1" type="ORF">lpari_00692</name>
</gene>
<dbReference type="PATRIC" id="fig|45071.6.peg.2421"/>
<comment type="caution">
    <text evidence="1">The sequence shown here is derived from an EMBL/GenBank/DDBJ whole genome shotgun (WGS) entry which is preliminary data.</text>
</comment>
<dbReference type="EMBL" id="LSOG01000019">
    <property type="protein sequence ID" value="OEH48294.1"/>
    <property type="molecule type" value="Genomic_DNA"/>
</dbReference>
<name>A0A1E5JUS4_9GAMM</name>
<dbReference type="AlphaFoldDB" id="A0A1E5JUS4"/>
<evidence type="ECO:0000313" key="1">
    <source>
        <dbReference type="EMBL" id="OEH48294.1"/>
    </source>
</evidence>
<sequence>MDDPFSALSEAVESVFHLVKPRNSGKYTYSEIQGLKEALDNYRQRREETAFIELVQALGAALYLFEKWQTNEKQINFALMKNSIDTMAAQYQMPPVDWNKYIAHPKVSPRFSFRNPQQDIEFIPWLNAISEKASTEQEPTLHSQLIAHREQLGFSQKLISHLKKDPEFLSRLIMESKENFIQISGTRLIFYLTDVQIAQAIIQYLPELLQEHPNPFVQVEQLIERLNGVLSNGRSISTLLRNSEAKAILDGSEFFQIYQSDEYKNRQEYPSFAEDEYSKPQI</sequence>
<accession>A0A1E5JUS4</accession>
<evidence type="ECO:0000313" key="2">
    <source>
        <dbReference type="Proteomes" id="UP000095229"/>
    </source>
</evidence>
<dbReference type="RefSeq" id="WP_058518039.1">
    <property type="nucleotide sequence ID" value="NZ_CAAAIE010000008.1"/>
</dbReference>
<dbReference type="OrthoDB" id="5651381at2"/>
<proteinExistence type="predicted"/>
<protein>
    <submittedName>
        <fullName evidence="1">Uncharacterized protein</fullName>
    </submittedName>
</protein>